<evidence type="ECO:0000313" key="3">
    <source>
        <dbReference type="EMBL" id="CAF3357630.1"/>
    </source>
</evidence>
<evidence type="ECO:0000313" key="4">
    <source>
        <dbReference type="Proteomes" id="UP000663833"/>
    </source>
</evidence>
<accession>A0A817WMR9</accession>
<dbReference type="InterPro" id="IPR000477">
    <property type="entry name" value="RT_dom"/>
</dbReference>
<organism evidence="3 4">
    <name type="scientific">Rotaria socialis</name>
    <dbReference type="NCBI Taxonomy" id="392032"/>
    <lineage>
        <taxon>Eukaryota</taxon>
        <taxon>Metazoa</taxon>
        <taxon>Spiralia</taxon>
        <taxon>Gnathifera</taxon>
        <taxon>Rotifera</taxon>
        <taxon>Eurotatoria</taxon>
        <taxon>Bdelloidea</taxon>
        <taxon>Philodinida</taxon>
        <taxon>Philodinidae</taxon>
        <taxon>Rotaria</taxon>
    </lineage>
</organism>
<sequence>RQNNTDNNFSNRQNNNNNNIFYNRNFQQRHNRYSMNNGSMQSYYNYNNRPPIFQSRFNLNRRINRSGSREQRRSGPRQLRLNDFMPTQLRDTSPVLANLPSNSNLNTDPTTTATRPNQPANALPQRTKFATQTQTITAASQNTTQPFTVNVDTNDLDQQQQSSRQQRPTANTSTRRRQNRRNRQQQYHNTADNYNPNYNKFTELSEADASTDIESNYDDDIKDAAPSINKNNNNNKTKQQTEQNRNNKKKRSYLEPNRIMRYMQDNASPIISSRGNQAYILASTTIYDDWIRDNYDLQVWQNYLKMGTDDKHWAKEVIKGTKKRDDIINSRFVKKKINRFTTNITRASANISNLQVQLTTYWTQTITNGITSTTSAAATTTANSNRTREPAERLEKFILKYIQNCTQHVKRMAENKILLARAEMEEHKALEVFEQIASPTQWNAHLFLKPKMKSWNTKNKNYLAATKRVEYDLPPKFISNIVFTFKIDESIFNKDEAQTLYNQMRQLTKDYRTQAMSLYLQSTTREQEILADEIKNIIVGFPKEENNTIIDTEDDLGYIEFKHYNELRRASRGRTQRTRRIRCPDSHTIVGRGFLAPTIMNEAKAKLTEDEYQLLKLGPRFIYNDPRAASRRRATELAVLKRKIETRFFEKKVSPGKAVEQFIAELDCLLKNLHDTPARKTTRQHEKQREIISYDNLLQTIHLNQCQITKCSISTEKKKNYPRLVKRLKQKLRSASIVLQKTDKSKVFHLGKLQDYHKKSDEYMEKTEAYECLHQNDPLPNLIERTNKYLLNLRLKHWITQRQYEQLSVKPNEVKLAHLYYLPKVHKLGTPLRPIVSGLKHPTIKISKLLDGLLRPFFDGMVSNTTVTSGTEVIKLLQEWSKRNIRQETLLCTMDVMDLYTMIPQTEGFLSIKKMLDYLNIKQIDGLKMETIMRLCRFVIQNNYFSYNGKYYHQVRGCAMGSPLTLTIANCYMFFFERDIVKQISNSNGFYIRYIDGIFITINWPTQHLSKQSIDGINSTLTLN</sequence>
<reference evidence="3" key="1">
    <citation type="submission" date="2021-02" db="EMBL/GenBank/DDBJ databases">
        <authorList>
            <person name="Nowell W R."/>
        </authorList>
    </citation>
    <scope>NUCLEOTIDE SEQUENCE</scope>
</reference>
<gene>
    <name evidence="3" type="ORF">LUA448_LOCUS13650</name>
</gene>
<feature type="region of interest" description="Disordered" evidence="1">
    <location>
        <begin position="216"/>
        <end position="253"/>
    </location>
</feature>
<feature type="region of interest" description="Disordered" evidence="1">
    <location>
        <begin position="63"/>
        <end position="127"/>
    </location>
</feature>
<name>A0A817WMR9_9BILA</name>
<dbReference type="Proteomes" id="UP000663833">
    <property type="component" value="Unassembled WGS sequence"/>
</dbReference>
<feature type="compositionally biased region" description="Low complexity" evidence="1">
    <location>
        <begin position="158"/>
        <end position="167"/>
    </location>
</feature>
<feature type="region of interest" description="Disordered" evidence="1">
    <location>
        <begin position="154"/>
        <end position="199"/>
    </location>
</feature>
<feature type="compositionally biased region" description="Polar residues" evidence="1">
    <location>
        <begin position="187"/>
        <end position="199"/>
    </location>
</feature>
<protein>
    <recommendedName>
        <fullName evidence="2">Reverse transcriptase domain-containing protein</fullName>
    </recommendedName>
</protein>
<feature type="compositionally biased region" description="Polar residues" evidence="1">
    <location>
        <begin position="99"/>
        <end position="120"/>
    </location>
</feature>
<feature type="non-terminal residue" evidence="3">
    <location>
        <position position="1"/>
    </location>
</feature>
<dbReference type="PANTHER" id="PTHR21301:SF10">
    <property type="entry name" value="REVERSE TRANSCRIPTASE DOMAIN-CONTAINING PROTEIN"/>
    <property type="match status" value="1"/>
</dbReference>
<feature type="compositionally biased region" description="Low complexity" evidence="1">
    <location>
        <begin position="229"/>
        <end position="244"/>
    </location>
</feature>
<evidence type="ECO:0000256" key="1">
    <source>
        <dbReference type="SAM" id="MobiDB-lite"/>
    </source>
</evidence>
<dbReference type="EMBL" id="CAJNYD010001648">
    <property type="protein sequence ID" value="CAF3357630.1"/>
    <property type="molecule type" value="Genomic_DNA"/>
</dbReference>
<proteinExistence type="predicted"/>
<dbReference type="AlphaFoldDB" id="A0A817WMR9"/>
<dbReference type="PROSITE" id="PS50878">
    <property type="entry name" value="RT_POL"/>
    <property type="match status" value="1"/>
</dbReference>
<comment type="caution">
    <text evidence="3">The sequence shown here is derived from an EMBL/GenBank/DDBJ whole genome shotgun (WGS) entry which is preliminary data.</text>
</comment>
<dbReference type="PANTHER" id="PTHR21301">
    <property type="entry name" value="REVERSE TRANSCRIPTASE"/>
    <property type="match status" value="1"/>
</dbReference>
<feature type="domain" description="Reverse transcriptase" evidence="2">
    <location>
        <begin position="803"/>
        <end position="1024"/>
    </location>
</feature>
<evidence type="ECO:0000259" key="2">
    <source>
        <dbReference type="PROSITE" id="PS50878"/>
    </source>
</evidence>
<feature type="compositionally biased region" description="Basic residues" evidence="1">
    <location>
        <begin position="174"/>
        <end position="183"/>
    </location>
</feature>